<protein>
    <submittedName>
        <fullName evidence="1">Uncharacterized protein</fullName>
    </submittedName>
</protein>
<dbReference type="Proteomes" id="UP001597641">
    <property type="component" value="Unassembled WGS sequence"/>
</dbReference>
<gene>
    <name evidence="1" type="ORF">ACFS7Z_24150</name>
</gene>
<organism evidence="1 2">
    <name type="scientific">Pontibacter toksunensis</name>
    <dbReference type="NCBI Taxonomy" id="1332631"/>
    <lineage>
        <taxon>Bacteria</taxon>
        <taxon>Pseudomonadati</taxon>
        <taxon>Bacteroidota</taxon>
        <taxon>Cytophagia</taxon>
        <taxon>Cytophagales</taxon>
        <taxon>Hymenobacteraceae</taxon>
        <taxon>Pontibacter</taxon>
    </lineage>
</organism>
<evidence type="ECO:0000313" key="2">
    <source>
        <dbReference type="Proteomes" id="UP001597641"/>
    </source>
</evidence>
<proteinExistence type="predicted"/>
<comment type="caution">
    <text evidence="1">The sequence shown here is derived from an EMBL/GenBank/DDBJ whole genome shotgun (WGS) entry which is preliminary data.</text>
</comment>
<accession>A0ABW6C301</accession>
<reference evidence="2" key="1">
    <citation type="journal article" date="2019" name="Int. J. Syst. Evol. Microbiol.">
        <title>The Global Catalogue of Microorganisms (GCM) 10K type strain sequencing project: providing services to taxonomists for standard genome sequencing and annotation.</title>
        <authorList>
            <consortium name="The Broad Institute Genomics Platform"/>
            <consortium name="The Broad Institute Genome Sequencing Center for Infectious Disease"/>
            <person name="Wu L."/>
            <person name="Ma J."/>
        </authorList>
    </citation>
    <scope>NUCLEOTIDE SEQUENCE [LARGE SCALE GENOMIC DNA]</scope>
    <source>
        <strain evidence="2">KCTC 23984</strain>
    </source>
</reference>
<evidence type="ECO:0000313" key="1">
    <source>
        <dbReference type="EMBL" id="MFD3003472.1"/>
    </source>
</evidence>
<keyword evidence="2" id="KW-1185">Reference proteome</keyword>
<name>A0ABW6C301_9BACT</name>
<sequence>MEREFVLMFLNIHRIMKKYTAATQEPANRMFPAFLADEVHTSSYRAKAGAAAGMRTGKK</sequence>
<dbReference type="RefSeq" id="WP_377490933.1">
    <property type="nucleotide sequence ID" value="NZ_JBHUOX010000030.1"/>
</dbReference>
<dbReference type="EMBL" id="JBHUOX010000030">
    <property type="protein sequence ID" value="MFD3003472.1"/>
    <property type="molecule type" value="Genomic_DNA"/>
</dbReference>